<comment type="caution">
    <text evidence="3">The sequence shown here is derived from an EMBL/GenBank/DDBJ whole genome shotgun (WGS) entry which is preliminary data.</text>
</comment>
<dbReference type="EMBL" id="BMFR01000005">
    <property type="protein sequence ID" value="GGG72959.1"/>
    <property type="molecule type" value="Genomic_DNA"/>
</dbReference>
<name>A0A917HAL6_9BACI</name>
<evidence type="ECO:0000313" key="4">
    <source>
        <dbReference type="Proteomes" id="UP000622860"/>
    </source>
</evidence>
<sequence>MSVNQAIQKRKIGNEGLEVSAIGLGTMTMPDNQDSIDTIRGALDSGVTLFDTADLYGTGTGTEAFLQKRFGDNEKLVGKALKGRREEAVIATKFGVTHTQGYKGDPAYIKKSVDASLYNLGIDYIDLYYQHRYDPNTPIEETVGTLADLVKQGKIRYIGLSEAPADIIRRAHEVHPITAVETEFSLWSREVEDEILPILKELGIALVPYSPLGRGFLTGQIKKFEDLPVNDYRRQYSRFQGENFTKNLEIVSLIEKMAEQKGCTTAQLALAWLLAQGDQIVPIPGTKSLKRVQENFGALQVSLTDEDLAAIERISPKGAASGSRF</sequence>
<dbReference type="Gene3D" id="3.20.20.100">
    <property type="entry name" value="NADP-dependent oxidoreductase domain"/>
    <property type="match status" value="1"/>
</dbReference>
<dbReference type="Pfam" id="PF00248">
    <property type="entry name" value="Aldo_ket_red"/>
    <property type="match status" value="1"/>
</dbReference>
<keyword evidence="4" id="KW-1185">Reference proteome</keyword>
<dbReference type="InterPro" id="IPR023210">
    <property type="entry name" value="NADP_OxRdtase_dom"/>
</dbReference>
<dbReference type="Proteomes" id="UP000622860">
    <property type="component" value="Unassembled WGS sequence"/>
</dbReference>
<dbReference type="PANTHER" id="PTHR43625">
    <property type="entry name" value="AFLATOXIN B1 ALDEHYDE REDUCTASE"/>
    <property type="match status" value="1"/>
</dbReference>
<reference evidence="3" key="2">
    <citation type="submission" date="2020-09" db="EMBL/GenBank/DDBJ databases">
        <authorList>
            <person name="Sun Q."/>
            <person name="Zhou Y."/>
        </authorList>
    </citation>
    <scope>NUCLEOTIDE SEQUENCE</scope>
    <source>
        <strain evidence="3">CGMCC 1.12754</strain>
    </source>
</reference>
<evidence type="ECO:0000313" key="3">
    <source>
        <dbReference type="EMBL" id="GGG72959.1"/>
    </source>
</evidence>
<keyword evidence="1" id="KW-0560">Oxidoreductase</keyword>
<dbReference type="InterPro" id="IPR050791">
    <property type="entry name" value="Aldo-Keto_reductase"/>
</dbReference>
<dbReference type="PANTHER" id="PTHR43625:SF40">
    <property type="entry name" value="ALDO-KETO REDUCTASE YAKC [NADP(+)]"/>
    <property type="match status" value="1"/>
</dbReference>
<dbReference type="InterPro" id="IPR036812">
    <property type="entry name" value="NAD(P)_OxRdtase_dom_sf"/>
</dbReference>
<dbReference type="GO" id="GO:0005737">
    <property type="term" value="C:cytoplasm"/>
    <property type="evidence" value="ECO:0007669"/>
    <property type="project" value="TreeGrafter"/>
</dbReference>
<accession>A0A917HAL6</accession>
<gene>
    <name evidence="3" type="ORF">GCM10011398_16720</name>
</gene>
<dbReference type="CDD" id="cd19076">
    <property type="entry name" value="AKR_AKR13A_13D"/>
    <property type="match status" value="1"/>
</dbReference>
<dbReference type="GO" id="GO:0016491">
    <property type="term" value="F:oxidoreductase activity"/>
    <property type="evidence" value="ECO:0007669"/>
    <property type="project" value="UniProtKB-KW"/>
</dbReference>
<reference evidence="3" key="1">
    <citation type="journal article" date="2014" name="Int. J. Syst. Evol. Microbiol.">
        <title>Complete genome sequence of Corynebacterium casei LMG S-19264T (=DSM 44701T), isolated from a smear-ripened cheese.</title>
        <authorList>
            <consortium name="US DOE Joint Genome Institute (JGI-PGF)"/>
            <person name="Walter F."/>
            <person name="Albersmeier A."/>
            <person name="Kalinowski J."/>
            <person name="Ruckert C."/>
        </authorList>
    </citation>
    <scope>NUCLEOTIDE SEQUENCE</scope>
    <source>
        <strain evidence="3">CGMCC 1.12754</strain>
    </source>
</reference>
<proteinExistence type="predicted"/>
<dbReference type="AlphaFoldDB" id="A0A917HAL6"/>
<protein>
    <submittedName>
        <fullName evidence="3">Oxidoreductase</fullName>
    </submittedName>
</protein>
<dbReference type="SUPFAM" id="SSF51430">
    <property type="entry name" value="NAD(P)-linked oxidoreductase"/>
    <property type="match status" value="1"/>
</dbReference>
<evidence type="ECO:0000259" key="2">
    <source>
        <dbReference type="Pfam" id="PF00248"/>
    </source>
</evidence>
<feature type="domain" description="NADP-dependent oxidoreductase" evidence="2">
    <location>
        <begin position="22"/>
        <end position="314"/>
    </location>
</feature>
<evidence type="ECO:0000256" key="1">
    <source>
        <dbReference type="ARBA" id="ARBA00023002"/>
    </source>
</evidence>
<organism evidence="3 4">
    <name type="scientific">Virgibacillus oceani</name>
    <dbReference type="NCBI Taxonomy" id="1479511"/>
    <lineage>
        <taxon>Bacteria</taxon>
        <taxon>Bacillati</taxon>
        <taxon>Bacillota</taxon>
        <taxon>Bacilli</taxon>
        <taxon>Bacillales</taxon>
        <taxon>Bacillaceae</taxon>
        <taxon>Virgibacillus</taxon>
    </lineage>
</organism>